<dbReference type="OrthoDB" id="9844226at2"/>
<evidence type="ECO:0000313" key="2">
    <source>
        <dbReference type="EMBL" id="QDT11041.1"/>
    </source>
</evidence>
<dbReference type="EMBL" id="CP036526">
    <property type="protein sequence ID" value="QDT11041.1"/>
    <property type="molecule type" value="Genomic_DNA"/>
</dbReference>
<reference evidence="2 3" key="1">
    <citation type="submission" date="2019-02" db="EMBL/GenBank/DDBJ databases">
        <title>Deep-cultivation of Planctomycetes and their phenomic and genomic characterization uncovers novel biology.</title>
        <authorList>
            <person name="Wiegand S."/>
            <person name="Jogler M."/>
            <person name="Boedeker C."/>
            <person name="Pinto D."/>
            <person name="Vollmers J."/>
            <person name="Rivas-Marin E."/>
            <person name="Kohn T."/>
            <person name="Peeters S.H."/>
            <person name="Heuer A."/>
            <person name="Rast P."/>
            <person name="Oberbeckmann S."/>
            <person name="Bunk B."/>
            <person name="Jeske O."/>
            <person name="Meyerdierks A."/>
            <person name="Storesund J.E."/>
            <person name="Kallscheuer N."/>
            <person name="Luecker S."/>
            <person name="Lage O.M."/>
            <person name="Pohl T."/>
            <person name="Merkel B.J."/>
            <person name="Hornburger P."/>
            <person name="Mueller R.-W."/>
            <person name="Bruemmer F."/>
            <person name="Labrenz M."/>
            <person name="Spormann A.M."/>
            <person name="Op den Camp H."/>
            <person name="Overmann J."/>
            <person name="Amann R."/>
            <person name="Jetten M.S.M."/>
            <person name="Mascher T."/>
            <person name="Medema M.H."/>
            <person name="Devos D.P."/>
            <person name="Kaster A.-K."/>
            <person name="Ovreas L."/>
            <person name="Rohde M."/>
            <person name="Galperin M.Y."/>
            <person name="Jogler C."/>
        </authorList>
    </citation>
    <scope>NUCLEOTIDE SEQUENCE [LARGE SCALE GENOMIC DNA]</scope>
    <source>
        <strain evidence="2 3">K23_9</strain>
    </source>
</reference>
<protein>
    <submittedName>
        <fullName evidence="2">Uncharacterized protein</fullName>
    </submittedName>
</protein>
<feature type="transmembrane region" description="Helical" evidence="1">
    <location>
        <begin position="31"/>
        <end position="50"/>
    </location>
</feature>
<evidence type="ECO:0000313" key="3">
    <source>
        <dbReference type="Proteomes" id="UP000319817"/>
    </source>
</evidence>
<name>A0A517NV91_9BACT</name>
<keyword evidence="1" id="KW-0472">Membrane</keyword>
<feature type="transmembrane region" description="Helical" evidence="1">
    <location>
        <begin position="106"/>
        <end position="129"/>
    </location>
</feature>
<accession>A0A517NV91</accession>
<dbReference type="RefSeq" id="WP_145418784.1">
    <property type="nucleotide sequence ID" value="NZ_CP036526.1"/>
</dbReference>
<gene>
    <name evidence="2" type="ORF">K239x_30340</name>
</gene>
<sequence length="154" mass="16831">MTYVAVFLYVASTLFSASALSVLVDGTIPSLGFFAVICSLIMVPELFWLIPHNSESVKHSDKPPSWMFRVGMQPPAVLFCVASGLGVVHAAVTFFLFRTFTDKIEWAIPNLLCGAGVFALLVVIGITIAQTSATANRLTAIDSEPVIRRRRKRK</sequence>
<dbReference type="Proteomes" id="UP000319817">
    <property type="component" value="Chromosome"/>
</dbReference>
<keyword evidence="1" id="KW-0812">Transmembrane</keyword>
<dbReference type="AlphaFoldDB" id="A0A517NV91"/>
<feature type="transmembrane region" description="Helical" evidence="1">
    <location>
        <begin position="76"/>
        <end position="100"/>
    </location>
</feature>
<evidence type="ECO:0000256" key="1">
    <source>
        <dbReference type="SAM" id="Phobius"/>
    </source>
</evidence>
<proteinExistence type="predicted"/>
<keyword evidence="1" id="KW-1133">Transmembrane helix</keyword>
<keyword evidence="3" id="KW-1185">Reference proteome</keyword>
<organism evidence="2 3">
    <name type="scientific">Stieleria marina</name>
    <dbReference type="NCBI Taxonomy" id="1930275"/>
    <lineage>
        <taxon>Bacteria</taxon>
        <taxon>Pseudomonadati</taxon>
        <taxon>Planctomycetota</taxon>
        <taxon>Planctomycetia</taxon>
        <taxon>Pirellulales</taxon>
        <taxon>Pirellulaceae</taxon>
        <taxon>Stieleria</taxon>
    </lineage>
</organism>